<evidence type="ECO:0000313" key="2">
    <source>
        <dbReference type="EMBL" id="CAE6512846.1"/>
    </source>
</evidence>
<reference evidence="2" key="1">
    <citation type="submission" date="2021-02" db="EMBL/GenBank/DDBJ databases">
        <authorList>
            <person name="Han P."/>
        </authorList>
    </citation>
    <scope>NUCLEOTIDE SEQUENCE</scope>
    <source>
        <strain evidence="2">Nitrosomonas nitrosa 18-3D</strain>
    </source>
</reference>
<feature type="transmembrane region" description="Helical" evidence="1">
    <location>
        <begin position="17"/>
        <end position="36"/>
    </location>
</feature>
<proteinExistence type="predicted"/>
<organism evidence="2 3">
    <name type="scientific">Nitrosomonas nitrosa</name>
    <dbReference type="NCBI Taxonomy" id="52442"/>
    <lineage>
        <taxon>Bacteria</taxon>
        <taxon>Pseudomonadati</taxon>
        <taxon>Pseudomonadota</taxon>
        <taxon>Betaproteobacteria</taxon>
        <taxon>Nitrosomonadales</taxon>
        <taxon>Nitrosomonadaceae</taxon>
        <taxon>Nitrosomonas</taxon>
    </lineage>
</organism>
<keyword evidence="1" id="KW-1133">Transmembrane helix</keyword>
<keyword evidence="1" id="KW-0812">Transmembrane</keyword>
<comment type="caution">
    <text evidence="2">The sequence shown here is derived from an EMBL/GenBank/DDBJ whole genome shotgun (WGS) entry which is preliminary data.</text>
</comment>
<protein>
    <submittedName>
        <fullName evidence="2">Uncharacterized protein</fullName>
    </submittedName>
</protein>
<sequence length="56" mass="6133">MLGGYCAGLGSPQAVNVIAISIAAKSANFIFLISYMNKYDELIIFKYTYNSLAIHI</sequence>
<dbReference type="Proteomes" id="UP000601736">
    <property type="component" value="Unassembled WGS sequence"/>
</dbReference>
<evidence type="ECO:0000256" key="1">
    <source>
        <dbReference type="SAM" id="Phobius"/>
    </source>
</evidence>
<name>A0A8H8Z1D0_9PROT</name>
<evidence type="ECO:0000313" key="3">
    <source>
        <dbReference type="Proteomes" id="UP000601736"/>
    </source>
</evidence>
<accession>A0A8H8Z1D0</accession>
<dbReference type="EMBL" id="CAJNAP010000034">
    <property type="protein sequence ID" value="CAE6512846.1"/>
    <property type="molecule type" value="Genomic_DNA"/>
</dbReference>
<dbReference type="AlphaFoldDB" id="A0A8H8Z1D0"/>
<gene>
    <name evidence="2" type="ORF">NMYAN_40179</name>
</gene>
<keyword evidence="1" id="KW-0472">Membrane</keyword>